<feature type="compositionally biased region" description="Low complexity" evidence="1">
    <location>
        <begin position="1081"/>
        <end position="1116"/>
    </location>
</feature>
<feature type="compositionally biased region" description="Polar residues" evidence="1">
    <location>
        <begin position="208"/>
        <end position="231"/>
    </location>
</feature>
<feature type="region of interest" description="Disordered" evidence="1">
    <location>
        <begin position="144"/>
        <end position="311"/>
    </location>
</feature>
<dbReference type="AlphaFoldDB" id="A0A9P3HAJ1"/>
<reference evidence="2" key="2">
    <citation type="journal article" date="2022" name="Microbiol. Resour. Announc.">
        <title>Whole-Genome Sequence of Entomortierella parvispora E1425, a Mucoromycotan Fungus Associated with Burkholderiaceae-Related Endosymbiotic Bacteria.</title>
        <authorList>
            <person name="Herlambang A."/>
            <person name="Guo Y."/>
            <person name="Takashima Y."/>
            <person name="Narisawa K."/>
            <person name="Ohta H."/>
            <person name="Nishizawa T."/>
        </authorList>
    </citation>
    <scope>NUCLEOTIDE SEQUENCE</scope>
    <source>
        <strain evidence="2">E1425</strain>
    </source>
</reference>
<name>A0A9P3HAJ1_9FUNG</name>
<feature type="compositionally biased region" description="Low complexity" evidence="1">
    <location>
        <begin position="364"/>
        <end position="374"/>
    </location>
</feature>
<dbReference type="OrthoDB" id="2287434at2759"/>
<protein>
    <submittedName>
        <fullName evidence="2">Uncharacterized protein</fullName>
    </submittedName>
</protein>
<keyword evidence="3" id="KW-1185">Reference proteome</keyword>
<feature type="compositionally biased region" description="Polar residues" evidence="1">
    <location>
        <begin position="348"/>
        <end position="363"/>
    </location>
</feature>
<feature type="region of interest" description="Disordered" evidence="1">
    <location>
        <begin position="348"/>
        <end position="424"/>
    </location>
</feature>
<accession>A0A9P3HAJ1</accession>
<organism evidence="2 3">
    <name type="scientific">Entomortierella parvispora</name>
    <dbReference type="NCBI Taxonomy" id="205924"/>
    <lineage>
        <taxon>Eukaryota</taxon>
        <taxon>Fungi</taxon>
        <taxon>Fungi incertae sedis</taxon>
        <taxon>Mucoromycota</taxon>
        <taxon>Mortierellomycotina</taxon>
        <taxon>Mortierellomycetes</taxon>
        <taxon>Mortierellales</taxon>
        <taxon>Mortierellaceae</taxon>
        <taxon>Entomortierella</taxon>
    </lineage>
</organism>
<feature type="compositionally biased region" description="Low complexity" evidence="1">
    <location>
        <begin position="684"/>
        <end position="699"/>
    </location>
</feature>
<gene>
    <name evidence="2" type="ORF">EMPS_05557</name>
</gene>
<feature type="compositionally biased region" description="Polar residues" evidence="1">
    <location>
        <begin position="248"/>
        <end position="266"/>
    </location>
</feature>
<feature type="compositionally biased region" description="Polar residues" evidence="1">
    <location>
        <begin position="15"/>
        <end position="29"/>
    </location>
</feature>
<evidence type="ECO:0000313" key="2">
    <source>
        <dbReference type="EMBL" id="GJJ73199.1"/>
    </source>
</evidence>
<feature type="compositionally biased region" description="Polar residues" evidence="1">
    <location>
        <begin position="393"/>
        <end position="420"/>
    </location>
</feature>
<feature type="compositionally biased region" description="Polar residues" evidence="1">
    <location>
        <begin position="769"/>
        <end position="801"/>
    </location>
</feature>
<feature type="compositionally biased region" description="Polar residues" evidence="1">
    <location>
        <begin position="657"/>
        <end position="679"/>
    </location>
</feature>
<reference evidence="2" key="1">
    <citation type="submission" date="2021-11" db="EMBL/GenBank/DDBJ databases">
        <authorList>
            <person name="Herlambang A."/>
            <person name="Guo Y."/>
            <person name="Takashima Y."/>
            <person name="Nishizawa T."/>
        </authorList>
    </citation>
    <scope>NUCLEOTIDE SEQUENCE</scope>
    <source>
        <strain evidence="2">E1425</strain>
    </source>
</reference>
<dbReference type="EMBL" id="BQFW01000007">
    <property type="protein sequence ID" value="GJJ73199.1"/>
    <property type="molecule type" value="Genomic_DNA"/>
</dbReference>
<feature type="compositionally biased region" description="Polar residues" evidence="1">
    <location>
        <begin position="1050"/>
        <end position="1065"/>
    </location>
</feature>
<comment type="caution">
    <text evidence="2">The sequence shown here is derived from an EMBL/GenBank/DDBJ whole genome shotgun (WGS) entry which is preliminary data.</text>
</comment>
<feature type="compositionally biased region" description="Basic and acidic residues" evidence="1">
    <location>
        <begin position="950"/>
        <end position="959"/>
    </location>
</feature>
<evidence type="ECO:0000256" key="1">
    <source>
        <dbReference type="SAM" id="MobiDB-lite"/>
    </source>
</evidence>
<sequence>MESATEESELDWRYLSSTHTSENDYSSAISEGEGEDDYDDHFQHQHPDLDQALAHNNGPLTLAEPLSLPYRTRPLLVPSHSLSLSGQQKTSASSPSFATSPSAASSSSGLFLALATSQGTLHEADDSTDTIKSMRARALDKINGRAGATGGGLFNSTTSSSVHLASSPGHNTGNNNNNNNNNTSNSGHYTTTASQNIPSISKRVGPTTFAQNPNASPSRSATTPQDTSTSNRFKKKSLGSGPDRSTIPRISSKLQQPEQNHSTTAHQYPPVRKRTSGSFKSQNQQQQQQQQQQLVTSDDDQDPPAQNSFTDRHRYASEGGALIASEIKALKARVQELEMERMNRSLSGITVQSPQTMTPQNYPQQQCTVQEEQQAANHSEKLQHLLQKHRTPTESSSNQRSPNPISSSTLANRSTDTVGSLRSGMRLDPPAAIASPVHHGAAGAGQSNSIPQHITLLKDAFRTFEKAASSIYGNNAAVASMSKAVSNALSMNQTIRTWIKADVTLVDSSSMNALKRASDEQIRSLTESLLALATPQHSVDKSPAQPDATTGGMAMSRPESPRHLTFHRLGQGHGEGQGFSLAMAGHELGAMPPYPTRPLSAAAVRSYESMSSTTPSTMSSSGYLSRADPAANNVDLRAKGVARNGDAGSYGLERLGSSGSQRTPEPSLQQEQGSGFSSRRQIHLPSLQQSRSSLLSTPRASISPLPDRARSPGIQSSESPASLTRRQASVRNIMMRYSQTGPKSPELGPAGGQDNTPTQHSLGLGINQGHDSLSHFEQQSHGLSDQGRQGSESGQSENQENGIYHPHGTRIRPSISSNTFTSLGHHIALGGSLRRPLSQQEHHSFALSPLPGTQFRQGHVVQRPGRYAQDGVFSEDESSGWGSMSVDQLPPRSRASAYSTLRQQSRGRQGEEQQQQQQQPQQRRSQQPYSDCPLDSQSIYSDGGESEAYTDDRHSDQGRSRRRVLSFPRQQHLQGISEVQLRHQEQQLRQQQQQLSHSDMMMTTPSMPSPTSSPSSSSRVDGPSLISSHGYQSVNSGLDARYQLSPRGPTGSSTFPRQQSLSSVASFGEEGPYLDDHKQHQQILRQQQQQQQQLQQDQQQHTQQQQSPTQQQQSQQSRKSLALGTFPQDNLSAQAKARLQHILSGQS</sequence>
<feature type="region of interest" description="Disordered" evidence="1">
    <location>
        <begin position="739"/>
        <end position="817"/>
    </location>
</feature>
<feature type="region of interest" description="Disordered" evidence="1">
    <location>
        <begin position="642"/>
        <end position="725"/>
    </location>
</feature>
<feature type="compositionally biased region" description="Low complexity" evidence="1">
    <location>
        <begin position="987"/>
        <end position="1018"/>
    </location>
</feature>
<feature type="compositionally biased region" description="Low complexity" evidence="1">
    <location>
        <begin position="282"/>
        <end position="293"/>
    </location>
</feature>
<evidence type="ECO:0000313" key="3">
    <source>
        <dbReference type="Proteomes" id="UP000827284"/>
    </source>
</evidence>
<proteinExistence type="predicted"/>
<feature type="compositionally biased region" description="Polar residues" evidence="1">
    <location>
        <begin position="1025"/>
        <end position="1036"/>
    </location>
</feature>
<feature type="region of interest" description="Disordered" evidence="1">
    <location>
        <begin position="1"/>
        <end position="43"/>
    </location>
</feature>
<feature type="compositionally biased region" description="Polar residues" evidence="1">
    <location>
        <begin position="713"/>
        <end position="725"/>
    </location>
</feature>
<feature type="compositionally biased region" description="Low complexity" evidence="1">
    <location>
        <begin position="902"/>
        <end position="928"/>
    </location>
</feature>
<feature type="region of interest" description="Disordered" evidence="1">
    <location>
        <begin position="535"/>
        <end position="557"/>
    </location>
</feature>
<feature type="compositionally biased region" description="Low complexity" evidence="1">
    <location>
        <begin position="171"/>
        <end position="187"/>
    </location>
</feature>
<feature type="compositionally biased region" description="Polar residues" evidence="1">
    <location>
        <begin position="188"/>
        <end position="199"/>
    </location>
</feature>
<dbReference type="Proteomes" id="UP000827284">
    <property type="component" value="Unassembled WGS sequence"/>
</dbReference>
<feature type="region of interest" description="Disordered" evidence="1">
    <location>
        <begin position="871"/>
        <end position="1129"/>
    </location>
</feature>